<keyword evidence="4 7" id="KW-0418">Kinase</keyword>
<keyword evidence="3" id="KW-0547">Nucleotide-binding</keyword>
<dbReference type="Gene3D" id="3.40.1190.20">
    <property type="match status" value="1"/>
</dbReference>
<dbReference type="GO" id="GO:0016301">
    <property type="term" value="F:kinase activity"/>
    <property type="evidence" value="ECO:0007669"/>
    <property type="project" value="UniProtKB-KW"/>
</dbReference>
<evidence type="ECO:0000313" key="7">
    <source>
        <dbReference type="EMBL" id="MSU90586.1"/>
    </source>
</evidence>
<keyword evidence="2" id="KW-0808">Transferase</keyword>
<dbReference type="EMBL" id="WIND01000010">
    <property type="protein sequence ID" value="MSU90586.1"/>
    <property type="molecule type" value="Genomic_DNA"/>
</dbReference>
<dbReference type="InterPro" id="IPR050306">
    <property type="entry name" value="PfkB_Carbo_kinase"/>
</dbReference>
<evidence type="ECO:0000256" key="4">
    <source>
        <dbReference type="ARBA" id="ARBA00022777"/>
    </source>
</evidence>
<evidence type="ECO:0000256" key="1">
    <source>
        <dbReference type="ARBA" id="ARBA00010688"/>
    </source>
</evidence>
<sequence>MILVGGENLIDFIQDPPDGGHPAYRAVPGGAPFNVAKATALQEVPVGYLTPFSSDPLGRQLLADLVKVPNMTALHPGSPRPTSLAVVSLTDGQARYQFYREGTAERDVTHEGLAALVPDAAEAFFIGSLAITDGPDARAWTALYDDLAGRGIFTALDPNIRAAFIHDRDRYLERLDHLLAGADLVKLSDEDIAWLAPGEDPRAAARRIAARSSAGLVVLTLGAQGAFAITADGEVTVPVHPVRELKDTVGAGDTFMGTLMAETRRRGKLSRGGLTGLSAAEAAEFLKVAARAAAINCERSGCNPPTLAQLQAG</sequence>
<evidence type="ECO:0000256" key="5">
    <source>
        <dbReference type="ARBA" id="ARBA00022840"/>
    </source>
</evidence>
<dbReference type="AlphaFoldDB" id="A0A6L5Z1Z0"/>
<gene>
    <name evidence="7" type="ORF">GE300_13320</name>
</gene>
<protein>
    <submittedName>
        <fullName evidence="7">Carbohydrate kinase</fullName>
    </submittedName>
</protein>
<dbReference type="PANTHER" id="PTHR43085">
    <property type="entry name" value="HEXOKINASE FAMILY MEMBER"/>
    <property type="match status" value="1"/>
</dbReference>
<name>A0A6L5Z1Z0_9RHOB</name>
<keyword evidence="8" id="KW-1185">Reference proteome</keyword>
<dbReference type="GO" id="GO:0005524">
    <property type="term" value="F:ATP binding"/>
    <property type="evidence" value="ECO:0007669"/>
    <property type="project" value="UniProtKB-KW"/>
</dbReference>
<feature type="domain" description="Carbohydrate kinase PfkB" evidence="6">
    <location>
        <begin position="9"/>
        <end position="305"/>
    </location>
</feature>
<dbReference type="Pfam" id="PF00294">
    <property type="entry name" value="PfkB"/>
    <property type="match status" value="1"/>
</dbReference>
<accession>A0A6L5Z1Z0</accession>
<evidence type="ECO:0000313" key="8">
    <source>
        <dbReference type="Proteomes" id="UP000474957"/>
    </source>
</evidence>
<dbReference type="SUPFAM" id="SSF53613">
    <property type="entry name" value="Ribokinase-like"/>
    <property type="match status" value="1"/>
</dbReference>
<dbReference type="PANTHER" id="PTHR43085:SF1">
    <property type="entry name" value="PSEUDOURIDINE KINASE-RELATED"/>
    <property type="match status" value="1"/>
</dbReference>
<evidence type="ECO:0000256" key="2">
    <source>
        <dbReference type="ARBA" id="ARBA00022679"/>
    </source>
</evidence>
<dbReference type="Proteomes" id="UP000474957">
    <property type="component" value="Unassembled WGS sequence"/>
</dbReference>
<dbReference type="InterPro" id="IPR029056">
    <property type="entry name" value="Ribokinase-like"/>
</dbReference>
<keyword evidence="5" id="KW-0067">ATP-binding</keyword>
<evidence type="ECO:0000256" key="3">
    <source>
        <dbReference type="ARBA" id="ARBA00022741"/>
    </source>
</evidence>
<comment type="caution">
    <text evidence="7">The sequence shown here is derived from an EMBL/GenBank/DDBJ whole genome shotgun (WGS) entry which is preliminary data.</text>
</comment>
<organism evidence="7 8">
    <name type="scientific">Halovulum marinum</name>
    <dbReference type="NCBI Taxonomy" id="2662447"/>
    <lineage>
        <taxon>Bacteria</taxon>
        <taxon>Pseudomonadati</taxon>
        <taxon>Pseudomonadota</taxon>
        <taxon>Alphaproteobacteria</taxon>
        <taxon>Rhodobacterales</taxon>
        <taxon>Paracoccaceae</taxon>
        <taxon>Halovulum</taxon>
    </lineage>
</organism>
<dbReference type="CDD" id="cd01167">
    <property type="entry name" value="bac_FRK"/>
    <property type="match status" value="1"/>
</dbReference>
<dbReference type="InterPro" id="IPR011611">
    <property type="entry name" value="PfkB_dom"/>
</dbReference>
<proteinExistence type="inferred from homology"/>
<reference evidence="7 8" key="1">
    <citation type="submission" date="2019-10" db="EMBL/GenBank/DDBJ databases">
        <title>Cognatihalovulum marinum gen. nov. sp. nov., a new member of the family Rhodobacteraceae isolated from deep seawater of the Northwest Indian Ocean.</title>
        <authorList>
            <person name="Ruan C."/>
            <person name="Wang J."/>
            <person name="Zheng X."/>
            <person name="Song L."/>
            <person name="Zhu Y."/>
            <person name="Huang Y."/>
            <person name="Lu Z."/>
            <person name="Du W."/>
            <person name="Huang L."/>
            <person name="Dai X."/>
        </authorList>
    </citation>
    <scope>NUCLEOTIDE SEQUENCE [LARGE SCALE GENOMIC DNA]</scope>
    <source>
        <strain evidence="7 8">2CG4</strain>
    </source>
</reference>
<comment type="similarity">
    <text evidence="1">Belongs to the carbohydrate kinase PfkB family.</text>
</comment>
<dbReference type="RefSeq" id="WP_154447075.1">
    <property type="nucleotide sequence ID" value="NZ_WIND01000010.1"/>
</dbReference>
<evidence type="ECO:0000259" key="6">
    <source>
        <dbReference type="Pfam" id="PF00294"/>
    </source>
</evidence>